<feature type="transmembrane region" description="Helical" evidence="9">
    <location>
        <begin position="30"/>
        <end position="55"/>
    </location>
</feature>
<comment type="similarity">
    <text evidence="2 10">Belongs to the binding-protein-dependent transport system permease family. CysTW subfamily.</text>
</comment>
<dbReference type="InterPro" id="IPR051124">
    <property type="entry name" value="Phosphate_Transport_Permease"/>
</dbReference>
<proteinExistence type="inferred from homology"/>
<dbReference type="NCBIfam" id="TIGR02138">
    <property type="entry name" value="phosphate_pstC"/>
    <property type="match status" value="1"/>
</dbReference>
<evidence type="ECO:0000256" key="8">
    <source>
        <dbReference type="ARBA" id="ARBA00023136"/>
    </source>
</evidence>
<evidence type="ECO:0000256" key="6">
    <source>
        <dbReference type="ARBA" id="ARBA00022692"/>
    </source>
</evidence>
<keyword evidence="8 9" id="KW-0472">Membrane</keyword>
<keyword evidence="3 9" id="KW-0813">Transport</keyword>
<dbReference type="Pfam" id="PF00528">
    <property type="entry name" value="BPD_transp_1"/>
    <property type="match status" value="1"/>
</dbReference>
<comment type="function">
    <text evidence="10">Part of the binding-protein-dependent transport system for phosphate; probably responsible for the translocation of the substrate across the membrane.</text>
</comment>
<dbReference type="PANTHER" id="PTHR30425:SF1">
    <property type="entry name" value="PHOSPHATE TRANSPORT SYSTEM PERMEASE PROTEIN PSTC"/>
    <property type="match status" value="1"/>
</dbReference>
<evidence type="ECO:0000256" key="7">
    <source>
        <dbReference type="ARBA" id="ARBA00022989"/>
    </source>
</evidence>
<organism evidence="11 12">
    <name type="scientific">Nocardioides lianchengensis</name>
    <dbReference type="NCBI Taxonomy" id="1045774"/>
    <lineage>
        <taxon>Bacteria</taxon>
        <taxon>Bacillati</taxon>
        <taxon>Actinomycetota</taxon>
        <taxon>Actinomycetes</taxon>
        <taxon>Propionibacteriales</taxon>
        <taxon>Nocardioidaceae</taxon>
        <taxon>Nocardioides</taxon>
    </lineage>
</organism>
<keyword evidence="5 10" id="KW-0592">Phosphate transport</keyword>
<protein>
    <recommendedName>
        <fullName evidence="10">Phosphate transport system permease protein</fullName>
    </recommendedName>
</protein>
<dbReference type="PANTHER" id="PTHR30425">
    <property type="entry name" value="PHOSPHATE TRANSPORT SYSTEM PERMEASE PROTEIN PST"/>
    <property type="match status" value="1"/>
</dbReference>
<dbReference type="Proteomes" id="UP000199034">
    <property type="component" value="Unassembled WGS sequence"/>
</dbReference>
<dbReference type="RefSeq" id="WP_170867054.1">
    <property type="nucleotide sequence ID" value="NZ_FMZM01000007.1"/>
</dbReference>
<dbReference type="InterPro" id="IPR011864">
    <property type="entry name" value="Phosphate_PstC"/>
</dbReference>
<feature type="transmembrane region" description="Helical" evidence="9">
    <location>
        <begin position="305"/>
        <end position="330"/>
    </location>
</feature>
<feature type="transmembrane region" description="Helical" evidence="9">
    <location>
        <begin position="185"/>
        <end position="204"/>
    </location>
</feature>
<feature type="transmembrane region" description="Helical" evidence="9">
    <location>
        <begin position="80"/>
        <end position="112"/>
    </location>
</feature>
<dbReference type="Gene3D" id="1.10.3720.10">
    <property type="entry name" value="MetI-like"/>
    <property type="match status" value="1"/>
</dbReference>
<gene>
    <name evidence="11" type="ORF">SAMN05421872_10788</name>
</gene>
<feature type="transmembrane region" description="Helical" evidence="9">
    <location>
        <begin position="124"/>
        <end position="147"/>
    </location>
</feature>
<evidence type="ECO:0000256" key="9">
    <source>
        <dbReference type="RuleBase" id="RU363032"/>
    </source>
</evidence>
<evidence type="ECO:0000256" key="5">
    <source>
        <dbReference type="ARBA" id="ARBA00022592"/>
    </source>
</evidence>
<dbReference type="GO" id="GO:0005886">
    <property type="term" value="C:plasma membrane"/>
    <property type="evidence" value="ECO:0007669"/>
    <property type="project" value="UniProtKB-SubCell"/>
</dbReference>
<dbReference type="GO" id="GO:0005315">
    <property type="term" value="F:phosphate transmembrane transporter activity"/>
    <property type="evidence" value="ECO:0007669"/>
    <property type="project" value="InterPro"/>
</dbReference>
<dbReference type="PROSITE" id="PS50928">
    <property type="entry name" value="ABC_TM1"/>
    <property type="match status" value="1"/>
</dbReference>
<evidence type="ECO:0000256" key="3">
    <source>
        <dbReference type="ARBA" id="ARBA00022448"/>
    </source>
</evidence>
<evidence type="ECO:0000313" key="11">
    <source>
        <dbReference type="EMBL" id="SDD28807.1"/>
    </source>
</evidence>
<evidence type="ECO:0000313" key="12">
    <source>
        <dbReference type="Proteomes" id="UP000199034"/>
    </source>
</evidence>
<keyword evidence="4 10" id="KW-1003">Cell membrane</keyword>
<reference evidence="11 12" key="1">
    <citation type="submission" date="2016-10" db="EMBL/GenBank/DDBJ databases">
        <authorList>
            <person name="de Groot N.N."/>
        </authorList>
    </citation>
    <scope>NUCLEOTIDE SEQUENCE [LARGE SCALE GENOMIC DNA]</scope>
    <source>
        <strain evidence="11 12">CGMCC 4.6858</strain>
    </source>
</reference>
<keyword evidence="7 9" id="KW-1133">Transmembrane helix</keyword>
<evidence type="ECO:0000256" key="4">
    <source>
        <dbReference type="ARBA" id="ARBA00022475"/>
    </source>
</evidence>
<sequence>MTAVPETLVGGSEEDRPRVLRSRESLQDRIYLGSVRATGLLVLAIVSSIGVFLGLQSIPTLRHYGFGFFTEYRWLPSQDIIGIAAVVVGTVQVALLALVVAFPLSLLTALFISDWAPARLRPTLIRLVDMMAAVPGIVFGLWVLFVIQPHATEVAHWISKHVGWFPLFHVRTDVDYPIWNQLPGYPSYAGSAFIAAVAVSMMIFPMATSVMREVFSEAPVNEKEAALALGATRWAMVRTVVLPFGRSGIVGGTMLALGRALGETISVVLVISQTFEIKGYVLESGTSTISSLIASSFKEASPAQLSALLTAGFVLFCMTLVVNSFAAVIVSRSRGRDVTDL</sequence>
<evidence type="ECO:0000256" key="1">
    <source>
        <dbReference type="ARBA" id="ARBA00004651"/>
    </source>
</evidence>
<accession>A0A1G6TK70</accession>
<evidence type="ECO:0000256" key="10">
    <source>
        <dbReference type="RuleBase" id="RU363054"/>
    </source>
</evidence>
<keyword evidence="6 9" id="KW-0812">Transmembrane</keyword>
<dbReference type="InterPro" id="IPR000515">
    <property type="entry name" value="MetI-like"/>
</dbReference>
<dbReference type="AlphaFoldDB" id="A0A1G6TK70"/>
<name>A0A1G6TK70_9ACTN</name>
<comment type="caution">
    <text evidence="10">Lacks conserved residue(s) required for the propagation of feature annotation.</text>
</comment>
<dbReference type="GO" id="GO:0006817">
    <property type="term" value="P:phosphate ion transport"/>
    <property type="evidence" value="ECO:0007669"/>
    <property type="project" value="UniProtKB-KW"/>
</dbReference>
<comment type="subcellular location">
    <subcellularLocation>
        <location evidence="1 9">Cell membrane</location>
        <topology evidence="1 9">Multi-pass membrane protein</topology>
    </subcellularLocation>
</comment>
<evidence type="ECO:0000256" key="2">
    <source>
        <dbReference type="ARBA" id="ARBA00007069"/>
    </source>
</evidence>
<dbReference type="CDD" id="cd06261">
    <property type="entry name" value="TM_PBP2"/>
    <property type="match status" value="1"/>
</dbReference>
<dbReference type="STRING" id="1045774.SAMN05421872_10788"/>
<keyword evidence="12" id="KW-1185">Reference proteome</keyword>
<dbReference type="InterPro" id="IPR035906">
    <property type="entry name" value="MetI-like_sf"/>
</dbReference>
<dbReference type="EMBL" id="FMZM01000007">
    <property type="protein sequence ID" value="SDD28807.1"/>
    <property type="molecule type" value="Genomic_DNA"/>
</dbReference>
<dbReference type="SUPFAM" id="SSF161098">
    <property type="entry name" value="MetI-like"/>
    <property type="match status" value="1"/>
</dbReference>